<keyword evidence="3" id="KW-1185">Reference proteome</keyword>
<evidence type="ECO:0000256" key="1">
    <source>
        <dbReference type="SAM" id="MobiDB-lite"/>
    </source>
</evidence>
<gene>
    <name evidence="2" type="ORF">PITC_051930</name>
</gene>
<feature type="compositionally biased region" description="Basic and acidic residues" evidence="1">
    <location>
        <begin position="116"/>
        <end position="126"/>
    </location>
</feature>
<protein>
    <submittedName>
        <fullName evidence="2">Uncharacterized protein</fullName>
    </submittedName>
</protein>
<dbReference type="AlphaFoldDB" id="A0A0A2KS43"/>
<sequence>MFPLKPPEGQVAYKTVRPVTPPAQTSTIWDLGNVPIAPGFYKADEDGQPVFQTLPKVQISESRPETSNLGNHLSPHVSQWRARLHFSSLKRPPELTPFFSSKRQRSESQISGSTTSDRRSSEELPWDIRELVENMKTPSLKYHQRRVENGASCYSYFAKKGIVRELARREKGDGH</sequence>
<proteinExistence type="predicted"/>
<dbReference type="PhylomeDB" id="A0A0A2KS43"/>
<dbReference type="OrthoDB" id="4351934at2759"/>
<dbReference type="Proteomes" id="UP000030104">
    <property type="component" value="Unassembled WGS sequence"/>
</dbReference>
<reference evidence="2 3" key="1">
    <citation type="journal article" date="2015" name="Mol. Plant Microbe Interact.">
        <title>Genome, transcriptome, and functional analyses of Penicillium expansum provide new insights into secondary metabolism and pathogenicity.</title>
        <authorList>
            <person name="Ballester A.R."/>
            <person name="Marcet-Houben M."/>
            <person name="Levin E."/>
            <person name="Sela N."/>
            <person name="Selma-Lazaro C."/>
            <person name="Carmona L."/>
            <person name="Wisniewski M."/>
            <person name="Droby S."/>
            <person name="Gonzalez-Candelas L."/>
            <person name="Gabaldon T."/>
        </authorList>
    </citation>
    <scope>NUCLEOTIDE SEQUENCE [LARGE SCALE GENOMIC DNA]</scope>
    <source>
        <strain evidence="2 3">PHI-1</strain>
    </source>
</reference>
<accession>A0A0A2KS43</accession>
<organism evidence="2 3">
    <name type="scientific">Penicillium italicum</name>
    <name type="common">Blue mold</name>
    <dbReference type="NCBI Taxonomy" id="40296"/>
    <lineage>
        <taxon>Eukaryota</taxon>
        <taxon>Fungi</taxon>
        <taxon>Dikarya</taxon>
        <taxon>Ascomycota</taxon>
        <taxon>Pezizomycotina</taxon>
        <taxon>Eurotiomycetes</taxon>
        <taxon>Eurotiomycetidae</taxon>
        <taxon>Eurotiales</taxon>
        <taxon>Aspergillaceae</taxon>
        <taxon>Penicillium</taxon>
    </lineage>
</organism>
<comment type="caution">
    <text evidence="2">The sequence shown here is derived from an EMBL/GenBank/DDBJ whole genome shotgun (WGS) entry which is preliminary data.</text>
</comment>
<name>A0A0A2KS43_PENIT</name>
<evidence type="ECO:0000313" key="2">
    <source>
        <dbReference type="EMBL" id="KGO70599.1"/>
    </source>
</evidence>
<feature type="region of interest" description="Disordered" evidence="1">
    <location>
        <begin position="91"/>
        <end position="126"/>
    </location>
</feature>
<dbReference type="EMBL" id="JQGA01001029">
    <property type="protein sequence ID" value="KGO70599.1"/>
    <property type="molecule type" value="Genomic_DNA"/>
</dbReference>
<evidence type="ECO:0000313" key="3">
    <source>
        <dbReference type="Proteomes" id="UP000030104"/>
    </source>
</evidence>
<dbReference type="HOGENOM" id="CLU_1533101_0_0_1"/>